<proteinExistence type="predicted"/>
<evidence type="ECO:0000313" key="1">
    <source>
        <dbReference type="EMBL" id="KAI3361958.1"/>
    </source>
</evidence>
<protein>
    <submittedName>
        <fullName evidence="1">Uncharacterized protein</fullName>
    </submittedName>
</protein>
<dbReference type="Proteomes" id="UP000831701">
    <property type="component" value="Chromosome 15"/>
</dbReference>
<name>A0ACB8W5A0_9TELE</name>
<comment type="caution">
    <text evidence="1">The sequence shown here is derived from an EMBL/GenBank/DDBJ whole genome shotgun (WGS) entry which is preliminary data.</text>
</comment>
<reference evidence="1" key="1">
    <citation type="submission" date="2022-04" db="EMBL/GenBank/DDBJ databases">
        <title>Jade perch genome.</title>
        <authorList>
            <person name="Chao B."/>
        </authorList>
    </citation>
    <scope>NUCLEOTIDE SEQUENCE</scope>
    <source>
        <strain evidence="1">CB-2022</strain>
    </source>
</reference>
<evidence type="ECO:0000313" key="2">
    <source>
        <dbReference type="Proteomes" id="UP000831701"/>
    </source>
</evidence>
<sequence length="75" mass="8118">HALQKEAGRGQSQSVTGRQQRGNQTDGGCRGISQGEKCSAALKVPMSTVASIIHKWKKFRTTRTLPRAGRPSKLS</sequence>
<dbReference type="EMBL" id="CM041545">
    <property type="protein sequence ID" value="KAI3361958.1"/>
    <property type="molecule type" value="Genomic_DNA"/>
</dbReference>
<keyword evidence="2" id="KW-1185">Reference proteome</keyword>
<gene>
    <name evidence="1" type="ORF">L3Q82_012311</name>
</gene>
<organism evidence="1 2">
    <name type="scientific">Scortum barcoo</name>
    <name type="common">barcoo grunter</name>
    <dbReference type="NCBI Taxonomy" id="214431"/>
    <lineage>
        <taxon>Eukaryota</taxon>
        <taxon>Metazoa</taxon>
        <taxon>Chordata</taxon>
        <taxon>Craniata</taxon>
        <taxon>Vertebrata</taxon>
        <taxon>Euteleostomi</taxon>
        <taxon>Actinopterygii</taxon>
        <taxon>Neopterygii</taxon>
        <taxon>Teleostei</taxon>
        <taxon>Neoteleostei</taxon>
        <taxon>Acanthomorphata</taxon>
        <taxon>Eupercaria</taxon>
        <taxon>Centrarchiformes</taxon>
        <taxon>Terapontoidei</taxon>
        <taxon>Terapontidae</taxon>
        <taxon>Scortum</taxon>
    </lineage>
</organism>
<accession>A0ACB8W5A0</accession>
<feature type="non-terminal residue" evidence="1">
    <location>
        <position position="1"/>
    </location>
</feature>